<keyword evidence="4" id="KW-1185">Reference proteome</keyword>
<dbReference type="PANTHER" id="PTHR44499:SF1">
    <property type="entry name" value="JOUBERIN"/>
    <property type="match status" value="1"/>
</dbReference>
<dbReference type="Proteomes" id="UP001515480">
    <property type="component" value="Unassembled WGS sequence"/>
</dbReference>
<evidence type="ECO:0000256" key="2">
    <source>
        <dbReference type="SAM" id="MobiDB-lite"/>
    </source>
</evidence>
<dbReference type="InterPro" id="IPR011047">
    <property type="entry name" value="Quinoprotein_ADH-like_sf"/>
</dbReference>
<feature type="compositionally biased region" description="Basic and acidic residues" evidence="2">
    <location>
        <begin position="283"/>
        <end position="294"/>
    </location>
</feature>
<sequence>MQRSRRDRSQQGAERRGRPSPVEAESSADSPPEPTLPDSPPTSIRSARRAARASEENDSTQSDGGAMSARERARLRRQGQVPDGSAEPAARQRRQAPQPAEEADSDDVRSRRRGRRAEAEHADAQRREPPVRDRATTRRRAAGDSSVAEEGEGLDDNQLTTGRRRRGKRADAGDDDEAPAEGERRAQSARRNRRGASADEEAPSEDDTRARSARQRRRGGSQEVPSGDDVRTRSARERRRARAADGQSEEEGAARQVKEDSEGSRSGKGGWARLRRFSGVRRLEVDRPSGERRSAAAGSEPSTPLTQRRNSLVRRLWRKNPEPETDELPPFDKSSLIEGGADALKLLEKQVTSITVHRTDELPHDHRIAHPLLSVHVIDGFTGRPLRKSDVRRPGVTAHERQGPDVPLPYILPVMTKPFTLRGASMRLPAWEEELLLGEEFLYLLHPRVFLLFELLDFAPEEEDSAGLKQFAWGFLKPVSGPMAEPGRANALRQMPLRLQLYRWQSRVRSTPGQPAVWTQYLAAGRQRYSSTLYVTLRPCPQPGELTVKYPFRPMAPHHREEGRLDFATLQKATTPVLDAETSGGDGRAFTSHATRTARGGGPCLLPNALLHALPGGEMGATAIAISPDGHLIACALAQDDASLLAVYEVLSARRIYFTHAHHRTTHELSWSPNGERLLSVSADGTAKLWQPQPAADSELSADELGEPLVVLPHPTFIFCGRFQPRVATNSRQREAEAMSLVTTGANDHAVRLWDGASGELLATKVQHQARLNSLTWSTDGSQLFTADALGVVRVWAVVARLGAAAGADLKMTTIIEKPEIRGMCINSVTTHPTRRRLLLQTRNSQLLALETRLLHFSARYAGHKCGEYNVRASYSPDGRFVLAGTEDGELYAWLEETGEPVLENFDVGLRGPLLQTAWCSQDHVIAMCAYGERNPILVYYHDPSRAVPGPAMPAPAVPSTPLDADVNGAGASASAAQARSRGDPSGQPQGSENGRTGSAQRRERRSARRGSETDSFRDHARGIQGLRPPPVIPDSPGTVDSEVLSARRKAAAAARRALGGDTKPIIE</sequence>
<feature type="compositionally biased region" description="Polar residues" evidence="2">
    <location>
        <begin position="987"/>
        <end position="997"/>
    </location>
</feature>
<dbReference type="AlphaFoldDB" id="A0AB34JM13"/>
<evidence type="ECO:0000313" key="3">
    <source>
        <dbReference type="EMBL" id="KAL1521776.1"/>
    </source>
</evidence>
<evidence type="ECO:0000313" key="4">
    <source>
        <dbReference type="Proteomes" id="UP001515480"/>
    </source>
</evidence>
<evidence type="ECO:0000256" key="1">
    <source>
        <dbReference type="PROSITE-ProRule" id="PRU00221"/>
    </source>
</evidence>
<feature type="compositionally biased region" description="Basic and acidic residues" evidence="2">
    <location>
        <begin position="116"/>
        <end position="136"/>
    </location>
</feature>
<feature type="compositionally biased region" description="Polar residues" evidence="2">
    <location>
        <begin position="300"/>
        <end position="310"/>
    </location>
</feature>
<dbReference type="Pfam" id="PF00400">
    <property type="entry name" value="WD40"/>
    <property type="match status" value="3"/>
</dbReference>
<dbReference type="InterPro" id="IPR001680">
    <property type="entry name" value="WD40_rpt"/>
</dbReference>
<feature type="compositionally biased region" description="Pro residues" evidence="2">
    <location>
        <begin position="31"/>
        <end position="40"/>
    </location>
</feature>
<dbReference type="EMBL" id="JBGBPQ010000007">
    <property type="protein sequence ID" value="KAL1521776.1"/>
    <property type="molecule type" value="Genomic_DNA"/>
</dbReference>
<feature type="region of interest" description="Disordered" evidence="2">
    <location>
        <begin position="283"/>
        <end position="310"/>
    </location>
</feature>
<dbReference type="PROSITE" id="PS50082">
    <property type="entry name" value="WD_REPEATS_2"/>
    <property type="match status" value="3"/>
</dbReference>
<keyword evidence="1" id="KW-0853">WD repeat</keyword>
<dbReference type="InterPro" id="IPR052803">
    <property type="entry name" value="Cilium-Associated_Jouberin"/>
</dbReference>
<dbReference type="PROSITE" id="PS50294">
    <property type="entry name" value="WD_REPEATS_REGION"/>
    <property type="match status" value="1"/>
</dbReference>
<organism evidence="3 4">
    <name type="scientific">Prymnesium parvum</name>
    <name type="common">Toxic golden alga</name>
    <dbReference type="NCBI Taxonomy" id="97485"/>
    <lineage>
        <taxon>Eukaryota</taxon>
        <taxon>Haptista</taxon>
        <taxon>Haptophyta</taxon>
        <taxon>Prymnesiophyceae</taxon>
        <taxon>Prymnesiales</taxon>
        <taxon>Prymnesiaceae</taxon>
        <taxon>Prymnesium</taxon>
    </lineage>
</organism>
<dbReference type="SUPFAM" id="SSF50998">
    <property type="entry name" value="Quinoprotein alcohol dehydrogenase-like"/>
    <property type="match status" value="1"/>
</dbReference>
<feature type="compositionally biased region" description="Basic and acidic residues" evidence="2">
    <location>
        <begin position="1010"/>
        <end position="1022"/>
    </location>
</feature>
<reference evidence="3 4" key="1">
    <citation type="journal article" date="2024" name="Science">
        <title>Giant polyketide synthase enzymes in the biosynthesis of giant marine polyether toxins.</title>
        <authorList>
            <person name="Fallon T.R."/>
            <person name="Shende V.V."/>
            <person name="Wierzbicki I.H."/>
            <person name="Pendleton A.L."/>
            <person name="Watervoot N.F."/>
            <person name="Auber R.P."/>
            <person name="Gonzalez D.J."/>
            <person name="Wisecaver J.H."/>
            <person name="Moore B.S."/>
        </authorList>
    </citation>
    <scope>NUCLEOTIDE SEQUENCE [LARGE SCALE GENOMIC DNA]</scope>
    <source>
        <strain evidence="3 4">12B1</strain>
    </source>
</reference>
<comment type="caution">
    <text evidence="3">The sequence shown here is derived from an EMBL/GenBank/DDBJ whole genome shotgun (WGS) entry which is preliminary data.</text>
</comment>
<feature type="region of interest" description="Disordered" evidence="2">
    <location>
        <begin position="1"/>
        <end position="271"/>
    </location>
</feature>
<name>A0AB34JM13_PRYPA</name>
<feature type="region of interest" description="Disordered" evidence="2">
    <location>
        <begin position="952"/>
        <end position="1045"/>
    </location>
</feature>
<dbReference type="GO" id="GO:0036064">
    <property type="term" value="C:ciliary basal body"/>
    <property type="evidence" value="ECO:0007669"/>
    <property type="project" value="TreeGrafter"/>
</dbReference>
<dbReference type="SMART" id="SM00320">
    <property type="entry name" value="WD40"/>
    <property type="match status" value="5"/>
</dbReference>
<dbReference type="Gene3D" id="2.130.10.10">
    <property type="entry name" value="YVTN repeat-like/Quinoprotein amine dehydrogenase"/>
    <property type="match status" value="1"/>
</dbReference>
<proteinExistence type="predicted"/>
<dbReference type="GO" id="GO:0044458">
    <property type="term" value="P:motile cilium assembly"/>
    <property type="evidence" value="ECO:0007669"/>
    <property type="project" value="TreeGrafter"/>
</dbReference>
<feature type="compositionally biased region" description="Low complexity" evidence="2">
    <location>
        <begin position="969"/>
        <end position="980"/>
    </location>
</feature>
<protein>
    <submittedName>
        <fullName evidence="3">Uncharacterized protein</fullName>
    </submittedName>
</protein>
<dbReference type="PANTHER" id="PTHR44499">
    <property type="entry name" value="JOUBERIN"/>
    <property type="match status" value="1"/>
</dbReference>
<feature type="repeat" description="WD" evidence="1">
    <location>
        <begin position="765"/>
        <end position="796"/>
    </location>
</feature>
<accession>A0AB34JM13</accession>
<feature type="repeat" description="WD" evidence="1">
    <location>
        <begin position="740"/>
        <end position="764"/>
    </location>
</feature>
<feature type="repeat" description="WD" evidence="1">
    <location>
        <begin position="659"/>
        <end position="691"/>
    </location>
</feature>
<gene>
    <name evidence="3" type="ORF">AB1Y20_021429</name>
</gene>
<feature type="compositionally biased region" description="Basic and acidic residues" evidence="2">
    <location>
        <begin position="7"/>
        <end position="17"/>
    </location>
</feature>
<dbReference type="InterPro" id="IPR015943">
    <property type="entry name" value="WD40/YVTN_repeat-like_dom_sf"/>
</dbReference>
<feature type="compositionally biased region" description="Basic and acidic residues" evidence="2">
    <location>
        <begin position="252"/>
        <end position="265"/>
    </location>
</feature>